<organism evidence="2 3">
    <name type="scientific">Vasconcelosia minhoensis LEGE 07310</name>
    <dbReference type="NCBI Taxonomy" id="915328"/>
    <lineage>
        <taxon>Bacteria</taxon>
        <taxon>Bacillati</taxon>
        <taxon>Cyanobacteriota</taxon>
        <taxon>Cyanophyceae</taxon>
        <taxon>Nodosilineales</taxon>
        <taxon>Cymatolegaceae</taxon>
        <taxon>Vasconcelosia</taxon>
        <taxon>Vasconcelosia minhoensis</taxon>
    </lineage>
</organism>
<feature type="compositionally biased region" description="Low complexity" evidence="1">
    <location>
        <begin position="364"/>
        <end position="373"/>
    </location>
</feature>
<evidence type="ECO:0000313" key="3">
    <source>
        <dbReference type="Proteomes" id="UP000636505"/>
    </source>
</evidence>
<sequence length="373" mass="38466">MALPPSLRYLPARLRPLGSPLVWCPVLAMALIAAFIWEYRSNPAWLESLRRPPGLDEATVDDEAILLPEEELGGLDLQSLNALLNGASLNPETAGSPSLLERARIGSAAGTGSDLSAADGGRGASGQSDSPFAAYLDQYRFIGAGPENSASPEVPFLPGMPAAPEASSRRPLITGPAPNSTSSALGQAIAERLQSQNAANPPRPAQSASRSSSNANSADRENSDSSVISAEAAAPFSQQGVSPAQLPGGSINFLRTTPEMSPPPGTTGYRPPASINLPQFSNAAPGGFNNLEPAAPGAFGSRVPRQTTVPNANLPNVQRTLPQPSLPPSVGTQPSAYSIGRPPGGRPIGGGQINTFSDPLGLSNQPQNQQQNP</sequence>
<comment type="caution">
    <text evidence="2">The sequence shown here is derived from an EMBL/GenBank/DDBJ whole genome shotgun (WGS) entry which is preliminary data.</text>
</comment>
<feature type="compositionally biased region" description="Polar residues" evidence="1">
    <location>
        <begin position="304"/>
        <end position="323"/>
    </location>
</feature>
<protein>
    <submittedName>
        <fullName evidence="2">Uncharacterized protein</fullName>
    </submittedName>
</protein>
<gene>
    <name evidence="2" type="ORF">IQ241_01885</name>
</gene>
<feature type="compositionally biased region" description="Gly residues" evidence="1">
    <location>
        <begin position="342"/>
        <end position="352"/>
    </location>
</feature>
<dbReference type="Proteomes" id="UP000636505">
    <property type="component" value="Unassembled WGS sequence"/>
</dbReference>
<name>A0A8J7DQ78_9CYAN</name>
<feature type="compositionally biased region" description="Low complexity" evidence="1">
    <location>
        <begin position="196"/>
        <end position="217"/>
    </location>
</feature>
<reference evidence="2" key="1">
    <citation type="submission" date="2020-10" db="EMBL/GenBank/DDBJ databases">
        <authorList>
            <person name="Castelo-Branco R."/>
            <person name="Eusebio N."/>
            <person name="Adriana R."/>
            <person name="Vieira A."/>
            <person name="Brugerolle De Fraissinette N."/>
            <person name="Rezende De Castro R."/>
            <person name="Schneider M.P."/>
            <person name="Vasconcelos V."/>
            <person name="Leao P.N."/>
        </authorList>
    </citation>
    <scope>NUCLEOTIDE SEQUENCE</scope>
    <source>
        <strain evidence="2">LEGE 07310</strain>
    </source>
</reference>
<dbReference type="RefSeq" id="WP_193904718.1">
    <property type="nucleotide sequence ID" value="NZ_JADEXG010000003.1"/>
</dbReference>
<keyword evidence="3" id="KW-1185">Reference proteome</keyword>
<feature type="region of interest" description="Disordered" evidence="1">
    <location>
        <begin position="110"/>
        <end position="129"/>
    </location>
</feature>
<feature type="region of interest" description="Disordered" evidence="1">
    <location>
        <begin position="146"/>
        <end position="184"/>
    </location>
</feature>
<proteinExistence type="predicted"/>
<dbReference type="EMBL" id="JADEXG010000003">
    <property type="protein sequence ID" value="MBE9076054.1"/>
    <property type="molecule type" value="Genomic_DNA"/>
</dbReference>
<feature type="region of interest" description="Disordered" evidence="1">
    <location>
        <begin position="196"/>
        <end position="373"/>
    </location>
</feature>
<evidence type="ECO:0000256" key="1">
    <source>
        <dbReference type="SAM" id="MobiDB-lite"/>
    </source>
</evidence>
<evidence type="ECO:0000313" key="2">
    <source>
        <dbReference type="EMBL" id="MBE9076054.1"/>
    </source>
</evidence>
<dbReference type="AlphaFoldDB" id="A0A8J7DQ78"/>
<accession>A0A8J7DQ78</accession>